<accession>A0ABV9ADK2</accession>
<dbReference type="Proteomes" id="UP001595839">
    <property type="component" value="Unassembled WGS sequence"/>
</dbReference>
<evidence type="ECO:0000313" key="2">
    <source>
        <dbReference type="Proteomes" id="UP001595839"/>
    </source>
</evidence>
<keyword evidence="2" id="KW-1185">Reference proteome</keyword>
<comment type="caution">
    <text evidence="1">The sequence shown here is derived from an EMBL/GenBank/DDBJ whole genome shotgun (WGS) entry which is preliminary data.</text>
</comment>
<organism evidence="1 2">
    <name type="scientific">Streptomyces vulcanius</name>
    <dbReference type="NCBI Taxonomy" id="1441876"/>
    <lineage>
        <taxon>Bacteria</taxon>
        <taxon>Bacillati</taxon>
        <taxon>Actinomycetota</taxon>
        <taxon>Actinomycetes</taxon>
        <taxon>Kitasatosporales</taxon>
        <taxon>Streptomycetaceae</taxon>
        <taxon>Streptomyces</taxon>
    </lineage>
</organism>
<name>A0ABV9ADK2_9ACTN</name>
<dbReference type="RefSeq" id="WP_381165931.1">
    <property type="nucleotide sequence ID" value="NZ_JBHSFK010000001.1"/>
</dbReference>
<gene>
    <name evidence="1" type="ORF">ACFPIH_00280</name>
</gene>
<reference evidence="2" key="1">
    <citation type="journal article" date="2019" name="Int. J. Syst. Evol. Microbiol.">
        <title>The Global Catalogue of Microorganisms (GCM) 10K type strain sequencing project: providing services to taxonomists for standard genome sequencing and annotation.</title>
        <authorList>
            <consortium name="The Broad Institute Genomics Platform"/>
            <consortium name="The Broad Institute Genome Sequencing Center for Infectious Disease"/>
            <person name="Wu L."/>
            <person name="Ma J."/>
        </authorList>
    </citation>
    <scope>NUCLEOTIDE SEQUENCE [LARGE SCALE GENOMIC DNA]</scope>
    <source>
        <strain evidence="2">CGMCC 4.7177</strain>
    </source>
</reference>
<dbReference type="EMBL" id="JBHSFK010000001">
    <property type="protein sequence ID" value="MFC4497963.1"/>
    <property type="molecule type" value="Genomic_DNA"/>
</dbReference>
<proteinExistence type="predicted"/>
<protein>
    <submittedName>
        <fullName evidence="1">Uncharacterized protein</fullName>
    </submittedName>
</protein>
<sequence>MACHEPWHDRLWRFLQSPLGRGMTALGMLFGPMDVGMSTNPWAEAPAAEGTVSAREVSPDSP</sequence>
<evidence type="ECO:0000313" key="1">
    <source>
        <dbReference type="EMBL" id="MFC4497963.1"/>
    </source>
</evidence>